<dbReference type="PANTHER" id="PTHR30121">
    <property type="entry name" value="UNCHARACTERIZED PROTEIN YJGR-RELATED"/>
    <property type="match status" value="1"/>
</dbReference>
<name>A0A2S0KP20_9FIRM</name>
<dbReference type="AlphaFoldDB" id="A0A2S0KP20"/>
<feature type="region of interest" description="Disordered" evidence="2">
    <location>
        <begin position="483"/>
        <end position="520"/>
    </location>
</feature>
<keyword evidence="1" id="KW-0175">Coiled coil</keyword>
<proteinExistence type="predicted"/>
<dbReference type="Pfam" id="PF01935">
    <property type="entry name" value="DUF87"/>
    <property type="match status" value="1"/>
</dbReference>
<feature type="compositionally biased region" description="Polar residues" evidence="2">
    <location>
        <begin position="502"/>
        <end position="520"/>
    </location>
</feature>
<dbReference type="OrthoDB" id="9758751at2"/>
<dbReference type="RefSeq" id="WP_106012705.1">
    <property type="nucleotide sequence ID" value="NZ_CP027226.1"/>
</dbReference>
<dbReference type="SUPFAM" id="SSF52540">
    <property type="entry name" value="P-loop containing nucleoside triphosphate hydrolases"/>
    <property type="match status" value="1"/>
</dbReference>
<dbReference type="InterPro" id="IPR051162">
    <property type="entry name" value="T4SS_component"/>
</dbReference>
<dbReference type="EMBL" id="CP027226">
    <property type="protein sequence ID" value="AVM42754.1"/>
    <property type="molecule type" value="Genomic_DNA"/>
</dbReference>
<dbReference type="InterPro" id="IPR002789">
    <property type="entry name" value="HerA_central"/>
</dbReference>
<dbReference type="GO" id="GO:0005524">
    <property type="term" value="F:ATP binding"/>
    <property type="evidence" value="ECO:0007669"/>
    <property type="project" value="UniProtKB-KW"/>
</dbReference>
<keyword evidence="4" id="KW-0067">ATP-binding</keyword>
<evidence type="ECO:0000313" key="4">
    <source>
        <dbReference type="EMBL" id="AVM42754.1"/>
    </source>
</evidence>
<organism evidence="4 5">
    <name type="scientific">Fastidiosipila sanguinis</name>
    <dbReference type="NCBI Taxonomy" id="236753"/>
    <lineage>
        <taxon>Bacteria</taxon>
        <taxon>Bacillati</taxon>
        <taxon>Bacillota</taxon>
        <taxon>Clostridia</taxon>
        <taxon>Eubacteriales</taxon>
        <taxon>Oscillospiraceae</taxon>
        <taxon>Fastidiosipila</taxon>
    </lineage>
</organism>
<feature type="domain" description="Helicase HerA central" evidence="3">
    <location>
        <begin position="12"/>
        <end position="313"/>
    </location>
</feature>
<sequence length="829" mass="92194">MQSFENLGEFYLGKVVDLETMKSSEQYYLYKSKDLTTHAICVGMTGSGKTGLCIDLLEEAAIDGIPALVIDPKGDMGNLMLAFPDFLAENFEPWIDTVEASRQGLTTQEAAAQVAENWKNGLADSGIDGARVQKYLDSVELNIYTPGSNAGKQLSIIDVTDLPSDAILNDEEALNNYVSSTVSNILSLLKIDSDPLTSREHILLSYIFLDKYKKRESLGITELIQAIQNPGFDKLGALDLESFYPEKDRFRLAVQLNNLMASPSFASWLKGEALDVQNLLYTKEGKPKISIISINHLSDEDRMFIVTAILNKVISWTRAQAGTSSLRAILYMDEIFGYFPPVSNPSSKQALLTLLKQARAFGLAVVLATQNPVDLDYKGLSNIGSWFIGRLQTEQDKNRLLDGLQSVSNESGMNFDRNQLSELISALPKRTFLVNNVHESGPELFKTRWTMSYLAGPLTRESISRLSPADEVVTEQAAEILEGKVDLNTSPSQSVKEDESNENTNSLAPNAHLSSNSANNIRKKVPDNIDIYYQKTDEQEEVIYKPALLAHVDVSFVDKKHNISEVQNLSFVSELKDEVIAVDWSENLAEDSNIETVNAPVSSAKFLEMPDAAGKKTSYTQWEKDLKDLIYRDARLELFSYDASGLVSRPGESESEFNLRIEQSVRETRDKAVEDLKAKYEKKLQAAEEKIRKAEARLQREEDQAKQSKLSSWIDIGSTVLDSFLGRKKFGKTTMNKAARSARSVGRANQQAGDVHRAEADLETYQAELEKLEQELSAELESLSNKFKEAANNISKFDIAPTKGNINVKVLAVIMLPYAETSNGLVPLF</sequence>
<evidence type="ECO:0000259" key="3">
    <source>
        <dbReference type="Pfam" id="PF01935"/>
    </source>
</evidence>
<evidence type="ECO:0000313" key="5">
    <source>
        <dbReference type="Proteomes" id="UP000237947"/>
    </source>
</evidence>
<accession>A0A2S0KP20</accession>
<feature type="coiled-coil region" evidence="1">
    <location>
        <begin position="748"/>
        <end position="793"/>
    </location>
</feature>
<dbReference type="KEGG" id="fsa:C5Q98_05805"/>
<dbReference type="CDD" id="cd22265">
    <property type="entry name" value="UDM1_RNF168"/>
    <property type="match status" value="1"/>
</dbReference>
<dbReference type="PANTHER" id="PTHR30121:SF6">
    <property type="entry name" value="SLR6007 PROTEIN"/>
    <property type="match status" value="1"/>
</dbReference>
<gene>
    <name evidence="4" type="ORF">C5Q98_05805</name>
</gene>
<feature type="coiled-coil region" evidence="1">
    <location>
        <begin position="670"/>
        <end position="711"/>
    </location>
</feature>
<dbReference type="InterPro" id="IPR027417">
    <property type="entry name" value="P-loop_NTPase"/>
</dbReference>
<dbReference type="Proteomes" id="UP000237947">
    <property type="component" value="Chromosome"/>
</dbReference>
<dbReference type="Gene3D" id="3.40.50.300">
    <property type="entry name" value="P-loop containing nucleotide triphosphate hydrolases"/>
    <property type="match status" value="2"/>
</dbReference>
<evidence type="ECO:0000256" key="1">
    <source>
        <dbReference type="SAM" id="Coils"/>
    </source>
</evidence>
<evidence type="ECO:0000256" key="2">
    <source>
        <dbReference type="SAM" id="MobiDB-lite"/>
    </source>
</evidence>
<keyword evidence="5" id="KW-1185">Reference proteome</keyword>
<protein>
    <submittedName>
        <fullName evidence="4">ATP-binding protein</fullName>
    </submittedName>
</protein>
<keyword evidence="4" id="KW-0547">Nucleotide-binding</keyword>
<reference evidence="5" key="1">
    <citation type="submission" date="2018-02" db="EMBL/GenBank/DDBJ databases">
        <authorList>
            <person name="Holder M.E."/>
            <person name="Ajami N.J."/>
            <person name="Petrosino J.F."/>
        </authorList>
    </citation>
    <scope>NUCLEOTIDE SEQUENCE [LARGE SCALE GENOMIC DNA]</scope>
    <source>
        <strain evidence="5">CCUG 47711</strain>
    </source>
</reference>